<name>A0A0M2UUV5_9BACT</name>
<keyword evidence="3" id="KW-1185">Reference proteome</keyword>
<evidence type="ECO:0000313" key="3">
    <source>
        <dbReference type="Proteomes" id="UP000034954"/>
    </source>
</evidence>
<sequence>MRFLADENIFPSLVSHLLKSGHDIKAIQEFCLHGATDDTIVDLAIKEERTIITFDKHFGDILRYPPQNLFGTILIRIHPPLLEDILFAIDNLFQAYHANTFKGRLVVLSKQGYRIR</sequence>
<comment type="caution">
    <text evidence="2">The sequence shown here is derived from an EMBL/GenBank/DDBJ whole genome shotgun (WGS) entry which is preliminary data.</text>
</comment>
<dbReference type="Pfam" id="PF18480">
    <property type="entry name" value="DUF5615"/>
    <property type="match status" value="1"/>
</dbReference>
<dbReference type="InterPro" id="IPR041049">
    <property type="entry name" value="DUF5615"/>
</dbReference>
<proteinExistence type="predicted"/>
<evidence type="ECO:0000313" key="2">
    <source>
        <dbReference type="EMBL" id="KKO18771.1"/>
    </source>
</evidence>
<gene>
    <name evidence="2" type="ORF">BROFUL_02551</name>
</gene>
<accession>A0A0M2UUV5</accession>
<reference evidence="2 3" key="1">
    <citation type="journal article" date="2013" name="BMC Microbiol.">
        <title>Identification of the type II cytochrome c maturation pathway in anammox bacteria by comparative genomics.</title>
        <authorList>
            <person name="Ferousi C."/>
            <person name="Speth D.R."/>
            <person name="Reimann J."/>
            <person name="Op den Camp H.J."/>
            <person name="Allen J.W."/>
            <person name="Keltjens J.T."/>
            <person name="Jetten M.S."/>
        </authorList>
    </citation>
    <scope>NUCLEOTIDE SEQUENCE [LARGE SCALE GENOMIC DNA]</scope>
    <source>
        <strain evidence="2">RU1</strain>
    </source>
</reference>
<organism evidence="2 3">
    <name type="scientific">Candidatus Brocadia fulgida</name>
    <dbReference type="NCBI Taxonomy" id="380242"/>
    <lineage>
        <taxon>Bacteria</taxon>
        <taxon>Pseudomonadati</taxon>
        <taxon>Planctomycetota</taxon>
        <taxon>Candidatus Brocadiia</taxon>
        <taxon>Candidatus Brocadiales</taxon>
        <taxon>Candidatus Brocadiaceae</taxon>
        <taxon>Candidatus Brocadia</taxon>
    </lineage>
</organism>
<feature type="domain" description="DUF5615" evidence="1">
    <location>
        <begin position="1"/>
        <end position="110"/>
    </location>
</feature>
<evidence type="ECO:0000259" key="1">
    <source>
        <dbReference type="Pfam" id="PF18480"/>
    </source>
</evidence>
<dbReference type="Proteomes" id="UP000034954">
    <property type="component" value="Unassembled WGS sequence"/>
</dbReference>
<dbReference type="EMBL" id="LAQJ01000237">
    <property type="protein sequence ID" value="KKO18771.1"/>
    <property type="molecule type" value="Genomic_DNA"/>
</dbReference>
<dbReference type="AlphaFoldDB" id="A0A0M2UUV5"/>
<protein>
    <recommendedName>
        <fullName evidence="1">DUF5615 domain-containing protein</fullName>
    </recommendedName>
</protein>